<evidence type="ECO:0000313" key="2">
    <source>
        <dbReference type="EMBL" id="OUE01572.1"/>
    </source>
</evidence>
<comment type="caution">
    <text evidence="2">The sequence shown here is derived from an EMBL/GenBank/DDBJ whole genome shotgun (WGS) entry which is preliminary data.</text>
</comment>
<gene>
    <name evidence="2" type="ORF">CMMCAS07_14780</name>
</gene>
<dbReference type="Proteomes" id="UP000195062">
    <property type="component" value="Unassembled WGS sequence"/>
</dbReference>
<evidence type="ECO:0000256" key="1">
    <source>
        <dbReference type="SAM" id="MobiDB-lite"/>
    </source>
</evidence>
<protein>
    <submittedName>
        <fullName evidence="2">Uncharacterized protein</fullName>
    </submittedName>
</protein>
<accession>A0A251XHP7</accession>
<sequence>MRSATVPRVSPRSQTREGCATRITVRPPGQNSSTRRRTTSGTKSARASSVDCPGMSTGGGASRPRPFASSRRCTASGLKASAAMP</sequence>
<dbReference type="EMBL" id="MDHH01000003">
    <property type="protein sequence ID" value="OUE01572.1"/>
    <property type="molecule type" value="Genomic_DNA"/>
</dbReference>
<keyword evidence="3" id="KW-1185">Reference proteome</keyword>
<proteinExistence type="predicted"/>
<dbReference type="AlphaFoldDB" id="A0A251XHP7"/>
<feature type="region of interest" description="Disordered" evidence="1">
    <location>
        <begin position="1"/>
        <end position="85"/>
    </location>
</feature>
<organism evidence="2 3">
    <name type="scientific">Clavibacter michiganensis subsp. michiganensis</name>
    <dbReference type="NCBI Taxonomy" id="33013"/>
    <lineage>
        <taxon>Bacteria</taxon>
        <taxon>Bacillati</taxon>
        <taxon>Actinomycetota</taxon>
        <taxon>Actinomycetes</taxon>
        <taxon>Micrococcales</taxon>
        <taxon>Microbacteriaceae</taxon>
        <taxon>Clavibacter</taxon>
    </lineage>
</organism>
<feature type="compositionally biased region" description="Low complexity" evidence="1">
    <location>
        <begin position="62"/>
        <end position="72"/>
    </location>
</feature>
<name>A0A251XHP7_CLAMM</name>
<evidence type="ECO:0000313" key="3">
    <source>
        <dbReference type="Proteomes" id="UP000195062"/>
    </source>
</evidence>
<reference evidence="2 3" key="1">
    <citation type="submission" date="2016-08" db="EMBL/GenBank/DDBJ databases">
        <title>Genome sequence of Clavibacter michiganensis subsp. michiganensis strain CASJ007.</title>
        <authorList>
            <person name="Thapa S.P."/>
            <person name="Coaker G."/>
        </authorList>
    </citation>
    <scope>NUCLEOTIDE SEQUENCE [LARGE SCALE GENOMIC DNA]</scope>
    <source>
        <strain evidence="2">CASJ007</strain>
    </source>
</reference>
<feature type="compositionally biased region" description="Low complexity" evidence="1">
    <location>
        <begin position="39"/>
        <end position="49"/>
    </location>
</feature>